<sequence>MRSNLPDVTPEAAPGPRHGVWTMAMSLALASAVSLGLSRFAYALLLPAMRLDLGWSYATAGAMNTVNAAGYLLGALLMPRLLSRWDARRVVLGAGALAAVLLAGHGVDVSAGATSGAASNGGALWLYVLRVLLGVASAASFVGGGVLASQLALQVSKPGLVLGLYYGGTGLGIVASALSLPPLLAHAASAWREAWWLLAVLALLATAGLSAGTAGWRVPPPPAGERVPAPWRRLGWGLAGYLMFGLGYIGYMTFNVTLLREQGLGSGVITGFYLLVGLGVVASSWLWAGLLQRHADGRPMAVLNGLLAVATALAVLVPGQTVLALLSGALFGSVFLSVVASTTALVRHNLPRAAWASGITAFTVIFAAGQIIGPVLVGLLADRLGGLASGLWLSTGLLALGSLLASRQRQLG</sequence>
<feature type="transmembrane region" description="Helical" evidence="4">
    <location>
        <begin position="323"/>
        <end position="346"/>
    </location>
</feature>
<feature type="transmembrane region" description="Helical" evidence="4">
    <location>
        <begin position="54"/>
        <end position="78"/>
    </location>
</feature>
<evidence type="ECO:0000256" key="2">
    <source>
        <dbReference type="ARBA" id="ARBA00022989"/>
    </source>
</evidence>
<evidence type="ECO:0000256" key="3">
    <source>
        <dbReference type="ARBA" id="ARBA00023136"/>
    </source>
</evidence>
<feature type="transmembrane region" description="Helical" evidence="4">
    <location>
        <begin position="90"/>
        <end position="107"/>
    </location>
</feature>
<feature type="transmembrane region" description="Helical" evidence="4">
    <location>
        <begin position="127"/>
        <end position="148"/>
    </location>
</feature>
<dbReference type="InterPro" id="IPR036259">
    <property type="entry name" value="MFS_trans_sf"/>
</dbReference>
<keyword evidence="2 4" id="KW-1133">Transmembrane helix</keyword>
<evidence type="ECO:0000313" key="7">
    <source>
        <dbReference type="Proteomes" id="UP001379945"/>
    </source>
</evidence>
<evidence type="ECO:0000256" key="1">
    <source>
        <dbReference type="ARBA" id="ARBA00022692"/>
    </source>
</evidence>
<protein>
    <submittedName>
        <fullName evidence="6">YbfB/YjiJ family MFS transporter</fullName>
    </submittedName>
</protein>
<dbReference type="EMBL" id="JBBUTI010000012">
    <property type="protein sequence ID" value="MEK8047948.1"/>
    <property type="molecule type" value="Genomic_DNA"/>
</dbReference>
<feature type="transmembrane region" description="Helical" evidence="4">
    <location>
        <begin position="194"/>
        <end position="214"/>
    </location>
</feature>
<keyword evidence="7" id="KW-1185">Reference proteome</keyword>
<feature type="transmembrane region" description="Helical" evidence="4">
    <location>
        <begin position="160"/>
        <end position="182"/>
    </location>
</feature>
<reference evidence="6 7" key="1">
    <citation type="submission" date="2024-04" db="EMBL/GenBank/DDBJ databases">
        <title>Novel species of the genus Ideonella isolated from streams.</title>
        <authorList>
            <person name="Lu H."/>
        </authorList>
    </citation>
    <scope>NUCLEOTIDE SEQUENCE [LARGE SCALE GENOMIC DNA]</scope>
    <source>
        <strain evidence="6 7">LYT19W</strain>
    </source>
</reference>
<dbReference type="RefSeq" id="WP_341400262.1">
    <property type="nucleotide sequence ID" value="NZ_JBBUTI010000012.1"/>
</dbReference>
<feature type="transmembrane region" description="Helical" evidence="4">
    <location>
        <begin position="353"/>
        <end position="372"/>
    </location>
</feature>
<evidence type="ECO:0000256" key="4">
    <source>
        <dbReference type="SAM" id="Phobius"/>
    </source>
</evidence>
<feature type="transmembrane region" description="Helical" evidence="4">
    <location>
        <begin position="266"/>
        <end position="288"/>
    </location>
</feature>
<dbReference type="SUPFAM" id="SSF103473">
    <property type="entry name" value="MFS general substrate transporter"/>
    <property type="match status" value="1"/>
</dbReference>
<accession>A0ABU9C809</accession>
<organism evidence="6 7">
    <name type="scientific">Ideonella margarita</name>
    <dbReference type="NCBI Taxonomy" id="2984191"/>
    <lineage>
        <taxon>Bacteria</taxon>
        <taxon>Pseudomonadati</taxon>
        <taxon>Pseudomonadota</taxon>
        <taxon>Betaproteobacteria</taxon>
        <taxon>Burkholderiales</taxon>
        <taxon>Sphaerotilaceae</taxon>
        <taxon>Ideonella</taxon>
    </lineage>
</organism>
<name>A0ABU9C809_9BURK</name>
<proteinExistence type="predicted"/>
<comment type="caution">
    <text evidence="6">The sequence shown here is derived from an EMBL/GenBank/DDBJ whole genome shotgun (WGS) entry which is preliminary data.</text>
</comment>
<dbReference type="Pfam" id="PF06779">
    <property type="entry name" value="MFS_4"/>
    <property type="match status" value="1"/>
</dbReference>
<feature type="transmembrane region" description="Helical" evidence="4">
    <location>
        <begin position="384"/>
        <end position="405"/>
    </location>
</feature>
<keyword evidence="3 4" id="KW-0472">Membrane</keyword>
<feature type="transmembrane region" description="Helical" evidence="4">
    <location>
        <begin position="20"/>
        <end position="42"/>
    </location>
</feature>
<dbReference type="Gene3D" id="1.20.1250.20">
    <property type="entry name" value="MFS general substrate transporter like domains"/>
    <property type="match status" value="2"/>
</dbReference>
<feature type="domain" description="Major facilitator superfamily (MFS) profile" evidence="5">
    <location>
        <begin position="24"/>
        <end position="412"/>
    </location>
</feature>
<dbReference type="PANTHER" id="PTHR23537:SF1">
    <property type="entry name" value="SUGAR TRANSPORTER"/>
    <property type="match status" value="1"/>
</dbReference>
<gene>
    <name evidence="6" type="ORF">AACH00_16435</name>
</gene>
<keyword evidence="1 4" id="KW-0812">Transmembrane</keyword>
<dbReference type="PANTHER" id="PTHR23537">
    <property type="match status" value="1"/>
</dbReference>
<dbReference type="InterPro" id="IPR010645">
    <property type="entry name" value="MFS_4"/>
</dbReference>
<evidence type="ECO:0000259" key="5">
    <source>
        <dbReference type="PROSITE" id="PS50850"/>
    </source>
</evidence>
<dbReference type="InterPro" id="IPR020846">
    <property type="entry name" value="MFS_dom"/>
</dbReference>
<dbReference type="PROSITE" id="PS50850">
    <property type="entry name" value="MFS"/>
    <property type="match status" value="1"/>
</dbReference>
<feature type="transmembrane region" description="Helical" evidence="4">
    <location>
        <begin position="234"/>
        <end position="254"/>
    </location>
</feature>
<dbReference type="Proteomes" id="UP001379945">
    <property type="component" value="Unassembled WGS sequence"/>
</dbReference>
<feature type="transmembrane region" description="Helical" evidence="4">
    <location>
        <begin position="300"/>
        <end position="317"/>
    </location>
</feature>
<evidence type="ECO:0000313" key="6">
    <source>
        <dbReference type="EMBL" id="MEK8047948.1"/>
    </source>
</evidence>